<keyword evidence="4 6" id="KW-1133">Transmembrane helix</keyword>
<evidence type="ECO:0000256" key="2">
    <source>
        <dbReference type="ARBA" id="ARBA00022448"/>
    </source>
</evidence>
<feature type="transmembrane region" description="Helical" evidence="6">
    <location>
        <begin position="85"/>
        <end position="106"/>
    </location>
</feature>
<comment type="subcellular location">
    <subcellularLocation>
        <location evidence="1">Membrane</location>
        <topology evidence="1">Multi-pass membrane protein</topology>
    </subcellularLocation>
</comment>
<dbReference type="Pfam" id="PF03600">
    <property type="entry name" value="CitMHS"/>
    <property type="match status" value="1"/>
</dbReference>
<name>A0A2W7Q8A4_9RHOB</name>
<evidence type="ECO:0000259" key="7">
    <source>
        <dbReference type="Pfam" id="PF03600"/>
    </source>
</evidence>
<dbReference type="InterPro" id="IPR004680">
    <property type="entry name" value="Cit_transptr-like_dom"/>
</dbReference>
<dbReference type="AlphaFoldDB" id="A0A2W7Q8A4"/>
<dbReference type="OrthoDB" id="5460483at2"/>
<sequence>MTQSAGAVAAQITRGTGLRAGIVVLVSIGLAVTLRLSGAPTGMPESFALVAIAVGFWALGVLPEALTGLLFLLGAVTVLGLEPAVVFSGFTTTAFWLIFAGVILSASTSKTGLSQWFAARFLKARFASLGYGLRIALIVIFASGLALILPSTLARVAVLLPLVIALCDEVGYRHASKGRAGIVLAAAVGTYIVPITFLPANLPNIVLAGALESLYGVTLTFGPYILLHFPVIGLVKGIALVIILTYLFRDDPVPDVAVEKSAEAQLSGPAIRLLAILGVTLTLWSLDFLHGISPAWIGLGAALLCVMPFMRITDLKAMPFNTAFPMLLYIGAVLSIGAVMTASGGGEALSRILVASLPLETSSDPVRLLSLMAVATLTSLATTMPVAPAMTAPLFGEIANITGWTVDAVAMSQVLGYATPLLPYQLPPLMLAIAMAGVTLGDATRVLLLLALVTTPITLVAAHFWWLALGWY</sequence>
<feature type="transmembrane region" description="Helical" evidence="6">
    <location>
        <begin position="269"/>
        <end position="286"/>
    </location>
</feature>
<evidence type="ECO:0000313" key="9">
    <source>
        <dbReference type="Proteomes" id="UP000249364"/>
    </source>
</evidence>
<dbReference type="EMBL" id="QKZQ01000022">
    <property type="protein sequence ID" value="PZX37219.1"/>
    <property type="molecule type" value="Genomic_DNA"/>
</dbReference>
<reference evidence="8 9" key="1">
    <citation type="submission" date="2018-06" db="EMBL/GenBank/DDBJ databases">
        <title>Genomic Encyclopedia of Archaeal and Bacterial Type Strains, Phase II (KMG-II): from individual species to whole genera.</title>
        <authorList>
            <person name="Goeker M."/>
        </authorList>
    </citation>
    <scope>NUCLEOTIDE SEQUENCE [LARGE SCALE GENOMIC DNA]</scope>
    <source>
        <strain evidence="8 9">DSM 13087</strain>
    </source>
</reference>
<keyword evidence="9" id="KW-1185">Reference proteome</keyword>
<evidence type="ECO:0000313" key="8">
    <source>
        <dbReference type="EMBL" id="PZX37219.1"/>
    </source>
</evidence>
<comment type="caution">
    <text evidence="8">The sequence shown here is derived from an EMBL/GenBank/DDBJ whole genome shotgun (WGS) entry which is preliminary data.</text>
</comment>
<dbReference type="STRING" id="121821.GCA_001870675_01783"/>
<proteinExistence type="predicted"/>
<keyword evidence="3 6" id="KW-0812">Transmembrane</keyword>
<feature type="transmembrane region" description="Helical" evidence="6">
    <location>
        <begin position="447"/>
        <end position="468"/>
    </location>
</feature>
<dbReference type="Proteomes" id="UP000249364">
    <property type="component" value="Unassembled WGS sequence"/>
</dbReference>
<feature type="transmembrane region" description="Helical" evidence="6">
    <location>
        <begin position="222"/>
        <end position="248"/>
    </location>
</feature>
<feature type="transmembrane region" description="Helical" evidence="6">
    <location>
        <begin position="322"/>
        <end position="346"/>
    </location>
</feature>
<organism evidence="8 9">
    <name type="scientific">Roseinatronobacter thiooxidans</name>
    <dbReference type="NCBI Taxonomy" id="121821"/>
    <lineage>
        <taxon>Bacteria</taxon>
        <taxon>Pseudomonadati</taxon>
        <taxon>Pseudomonadota</taxon>
        <taxon>Alphaproteobacteria</taxon>
        <taxon>Rhodobacterales</taxon>
        <taxon>Paracoccaceae</taxon>
        <taxon>Roseinatronobacter</taxon>
    </lineage>
</organism>
<protein>
    <submittedName>
        <fullName evidence="8">Di/tricarboxylate transporter</fullName>
    </submittedName>
</protein>
<feature type="domain" description="Citrate transporter-like" evidence="7">
    <location>
        <begin position="56"/>
        <end position="411"/>
    </location>
</feature>
<evidence type="ECO:0000256" key="5">
    <source>
        <dbReference type="ARBA" id="ARBA00023136"/>
    </source>
</evidence>
<feature type="transmembrane region" description="Helical" evidence="6">
    <location>
        <begin position="18"/>
        <end position="36"/>
    </location>
</feature>
<evidence type="ECO:0000256" key="3">
    <source>
        <dbReference type="ARBA" id="ARBA00022692"/>
    </source>
</evidence>
<feature type="transmembrane region" description="Helical" evidence="6">
    <location>
        <begin position="48"/>
        <end position="73"/>
    </location>
</feature>
<feature type="transmembrane region" description="Helical" evidence="6">
    <location>
        <begin position="126"/>
        <end position="147"/>
    </location>
</feature>
<feature type="transmembrane region" description="Helical" evidence="6">
    <location>
        <begin position="292"/>
        <end position="310"/>
    </location>
</feature>
<keyword evidence="2" id="KW-0813">Transport</keyword>
<feature type="transmembrane region" description="Helical" evidence="6">
    <location>
        <begin position="421"/>
        <end position="440"/>
    </location>
</feature>
<evidence type="ECO:0000256" key="6">
    <source>
        <dbReference type="SAM" id="Phobius"/>
    </source>
</evidence>
<keyword evidence="5 6" id="KW-0472">Membrane</keyword>
<dbReference type="RefSeq" id="WP_071468508.1">
    <property type="nucleotide sequence ID" value="NZ_MEHT01000006.1"/>
</dbReference>
<dbReference type="GO" id="GO:0055085">
    <property type="term" value="P:transmembrane transport"/>
    <property type="evidence" value="ECO:0007669"/>
    <property type="project" value="InterPro"/>
</dbReference>
<accession>A0A2W7Q8A4</accession>
<feature type="transmembrane region" description="Helical" evidence="6">
    <location>
        <begin position="182"/>
        <end position="202"/>
    </location>
</feature>
<gene>
    <name evidence="8" type="ORF">LY56_03219</name>
</gene>
<evidence type="ECO:0000256" key="4">
    <source>
        <dbReference type="ARBA" id="ARBA00022989"/>
    </source>
</evidence>
<feature type="transmembrane region" description="Helical" evidence="6">
    <location>
        <begin position="153"/>
        <end position="170"/>
    </location>
</feature>
<dbReference type="GO" id="GO:0016020">
    <property type="term" value="C:membrane"/>
    <property type="evidence" value="ECO:0007669"/>
    <property type="project" value="UniProtKB-SubCell"/>
</dbReference>
<evidence type="ECO:0000256" key="1">
    <source>
        <dbReference type="ARBA" id="ARBA00004141"/>
    </source>
</evidence>